<evidence type="ECO:0000259" key="11">
    <source>
        <dbReference type="PROSITE" id="PS51195"/>
    </source>
</evidence>
<dbReference type="Pfam" id="PF00271">
    <property type="entry name" value="Helicase_C"/>
    <property type="match status" value="1"/>
</dbReference>
<evidence type="ECO:0000313" key="12">
    <source>
        <dbReference type="EMBL" id="PHJ15915.1"/>
    </source>
</evidence>
<dbReference type="Pfam" id="PF00270">
    <property type="entry name" value="DEAD"/>
    <property type="match status" value="1"/>
</dbReference>
<dbReference type="GO" id="GO:0003724">
    <property type="term" value="F:RNA helicase activity"/>
    <property type="evidence" value="ECO:0007669"/>
    <property type="project" value="UniProtKB-EC"/>
</dbReference>
<dbReference type="GO" id="GO:0016787">
    <property type="term" value="F:hydrolase activity"/>
    <property type="evidence" value="ECO:0007669"/>
    <property type="project" value="UniProtKB-KW"/>
</dbReference>
<evidence type="ECO:0000256" key="6">
    <source>
        <dbReference type="PROSITE-ProRule" id="PRU00552"/>
    </source>
</evidence>
<keyword evidence="2 7" id="KW-0547">Nucleotide-binding</keyword>
<feature type="short sequence motif" description="Q motif" evidence="6">
    <location>
        <begin position="124"/>
        <end position="152"/>
    </location>
</feature>
<dbReference type="PROSITE" id="PS51192">
    <property type="entry name" value="HELICASE_ATP_BIND_1"/>
    <property type="match status" value="1"/>
</dbReference>
<dbReference type="PROSITE" id="PS00039">
    <property type="entry name" value="DEAD_ATP_HELICASE"/>
    <property type="match status" value="1"/>
</dbReference>
<keyword evidence="4 7" id="KW-0347">Helicase</keyword>
<dbReference type="EC" id="3.6.4.13" evidence="1"/>
<organism evidence="12 13">
    <name type="scientific">Cystoisospora suis</name>
    <dbReference type="NCBI Taxonomy" id="483139"/>
    <lineage>
        <taxon>Eukaryota</taxon>
        <taxon>Sar</taxon>
        <taxon>Alveolata</taxon>
        <taxon>Apicomplexa</taxon>
        <taxon>Conoidasida</taxon>
        <taxon>Coccidia</taxon>
        <taxon>Eucoccidiorida</taxon>
        <taxon>Eimeriorina</taxon>
        <taxon>Sarcocystidae</taxon>
        <taxon>Cystoisospora</taxon>
    </lineage>
</organism>
<comment type="caution">
    <text evidence="12">The sequence shown here is derived from an EMBL/GenBank/DDBJ whole genome shotgun (WGS) entry which is preliminary data.</text>
</comment>
<name>A0A2C6KHF0_9APIC</name>
<feature type="domain" description="Helicase C-terminal" evidence="10">
    <location>
        <begin position="395"/>
        <end position="591"/>
    </location>
</feature>
<evidence type="ECO:0000256" key="7">
    <source>
        <dbReference type="RuleBase" id="RU000492"/>
    </source>
</evidence>
<sequence length="599" mass="65449">MAQKFESTAAAMAADIAAAAAALDDEVDLSHLREFMRQQMGRLGLAGSGEFSTGQDQTSQASGSSEAAPRAQGDGSTEAAPTDPAAKTAQFEAFKHKHLREVDDQSAVVVDRADGSSTAPVSASSWTDLNLKKELLLGVENQGFSKPSKIQAAALPLILSREDNLIAQAQNGSGKTATFALAMLTKVDNSLKAPQALCLCPTRELAQQTVRVVEALARFTATSIFIAIPQKADGLPTPLEPADETAKCPVYTTLTSATVQSPIVVGTPGKCMELLKKRKFSPDAVRLFVLDEADELINFSNNMAPQVQQIRRFFPQRLQILLFSATFSEEVRGFAEKLMPTANKITVKKEELTLSCIKQYYIVCDKRAASLPTQPSKESALPYRLDTTFMQKFTVLSSLYSSMCLGQSVIFVNSRRSAFSLALKMQEEGYAVSLICGTQAQGPEKMGIEMRDRIMDEFRKGETKVLICTDVLARGIDVPQVTLVVNFDLPLVYQGRVTTSPMDKPTSGMPNAVDAFAGWEGAKERSGLSDSNGPRVNMETYIHRIGRTGRFGLKGIAINLVTSHEEGLLQQIRDFYRCDIESMDEDPEEIEQMIRKLRI</sequence>
<keyword evidence="13" id="KW-1185">Reference proteome</keyword>
<keyword evidence="3 7" id="KW-0378">Hydrolase</keyword>
<dbReference type="PROSITE" id="PS51194">
    <property type="entry name" value="HELICASE_CTER"/>
    <property type="match status" value="1"/>
</dbReference>
<evidence type="ECO:0000256" key="8">
    <source>
        <dbReference type="SAM" id="MobiDB-lite"/>
    </source>
</evidence>
<dbReference type="SMART" id="SM00490">
    <property type="entry name" value="HELICc"/>
    <property type="match status" value="1"/>
</dbReference>
<evidence type="ECO:0000256" key="3">
    <source>
        <dbReference type="ARBA" id="ARBA00022801"/>
    </source>
</evidence>
<dbReference type="VEuPathDB" id="ToxoDB:CSUI_010273"/>
<reference evidence="12 13" key="1">
    <citation type="journal article" date="2017" name="Int. J. Parasitol.">
        <title>The genome of the protozoan parasite Cystoisospora suis and a reverse vaccinology approach to identify vaccine candidates.</title>
        <authorList>
            <person name="Palmieri N."/>
            <person name="Shrestha A."/>
            <person name="Ruttkowski B."/>
            <person name="Beck T."/>
            <person name="Vogl C."/>
            <person name="Tomley F."/>
            <person name="Blake D.P."/>
            <person name="Joachim A."/>
        </authorList>
    </citation>
    <scope>NUCLEOTIDE SEQUENCE [LARGE SCALE GENOMIC DNA]</scope>
    <source>
        <strain evidence="12 13">Wien I</strain>
    </source>
</reference>
<dbReference type="InterPro" id="IPR014001">
    <property type="entry name" value="Helicase_ATP-bd"/>
</dbReference>
<dbReference type="InterPro" id="IPR014014">
    <property type="entry name" value="RNA_helicase_DEAD_Q_motif"/>
</dbReference>
<accession>A0A2C6KHF0</accession>
<evidence type="ECO:0000313" key="13">
    <source>
        <dbReference type="Proteomes" id="UP000221165"/>
    </source>
</evidence>
<keyword evidence="5 7" id="KW-0067">ATP-binding</keyword>
<dbReference type="PROSITE" id="PS51195">
    <property type="entry name" value="Q_MOTIF"/>
    <property type="match status" value="1"/>
</dbReference>
<dbReference type="Proteomes" id="UP000221165">
    <property type="component" value="Unassembled WGS sequence"/>
</dbReference>
<dbReference type="OrthoDB" id="10265785at2759"/>
<dbReference type="SUPFAM" id="SSF52540">
    <property type="entry name" value="P-loop containing nucleoside triphosphate hydrolases"/>
    <property type="match status" value="1"/>
</dbReference>
<evidence type="ECO:0000256" key="4">
    <source>
        <dbReference type="ARBA" id="ARBA00022806"/>
    </source>
</evidence>
<dbReference type="InterPro" id="IPR027417">
    <property type="entry name" value="P-loop_NTPase"/>
</dbReference>
<dbReference type="SMART" id="SM00487">
    <property type="entry name" value="DEXDc"/>
    <property type="match status" value="1"/>
</dbReference>
<dbReference type="InterPro" id="IPR000629">
    <property type="entry name" value="RNA-helicase_DEAD-box_CS"/>
</dbReference>
<dbReference type="GO" id="GO:0003676">
    <property type="term" value="F:nucleic acid binding"/>
    <property type="evidence" value="ECO:0007669"/>
    <property type="project" value="InterPro"/>
</dbReference>
<proteinExistence type="inferred from homology"/>
<feature type="region of interest" description="Disordered" evidence="8">
    <location>
        <begin position="46"/>
        <end position="86"/>
    </location>
</feature>
<dbReference type="InterPro" id="IPR011545">
    <property type="entry name" value="DEAD/DEAH_box_helicase_dom"/>
</dbReference>
<evidence type="ECO:0000259" key="9">
    <source>
        <dbReference type="PROSITE" id="PS51192"/>
    </source>
</evidence>
<dbReference type="CDD" id="cd18787">
    <property type="entry name" value="SF2_C_DEAD"/>
    <property type="match status" value="1"/>
</dbReference>
<gene>
    <name evidence="12" type="ORF">CSUI_010273</name>
</gene>
<feature type="domain" description="Helicase ATP-binding" evidence="9">
    <location>
        <begin position="156"/>
        <end position="345"/>
    </location>
</feature>
<comment type="similarity">
    <text evidence="7">Belongs to the DEAD box helicase family.</text>
</comment>
<dbReference type="GeneID" id="94433589"/>
<dbReference type="Gene3D" id="3.40.50.300">
    <property type="entry name" value="P-loop containing nucleotide triphosphate hydrolases"/>
    <property type="match status" value="2"/>
</dbReference>
<dbReference type="InterPro" id="IPR001650">
    <property type="entry name" value="Helicase_C-like"/>
</dbReference>
<dbReference type="GO" id="GO:0005524">
    <property type="term" value="F:ATP binding"/>
    <property type="evidence" value="ECO:0007669"/>
    <property type="project" value="UniProtKB-KW"/>
</dbReference>
<evidence type="ECO:0000256" key="2">
    <source>
        <dbReference type="ARBA" id="ARBA00022741"/>
    </source>
</evidence>
<dbReference type="EMBL" id="MIGC01007021">
    <property type="protein sequence ID" value="PHJ15915.1"/>
    <property type="molecule type" value="Genomic_DNA"/>
</dbReference>
<dbReference type="PANTHER" id="PTHR47958">
    <property type="entry name" value="ATP-DEPENDENT RNA HELICASE DBP3"/>
    <property type="match status" value="1"/>
</dbReference>
<dbReference type="AlphaFoldDB" id="A0A2C6KHF0"/>
<dbReference type="CDD" id="cd17963">
    <property type="entry name" value="DEADc_DDX19_DDX25"/>
    <property type="match status" value="1"/>
</dbReference>
<evidence type="ECO:0000256" key="1">
    <source>
        <dbReference type="ARBA" id="ARBA00012552"/>
    </source>
</evidence>
<dbReference type="RefSeq" id="XP_067917647.1">
    <property type="nucleotide sequence ID" value="XM_068070378.1"/>
</dbReference>
<evidence type="ECO:0000259" key="10">
    <source>
        <dbReference type="PROSITE" id="PS51194"/>
    </source>
</evidence>
<feature type="compositionally biased region" description="Polar residues" evidence="8">
    <location>
        <begin position="50"/>
        <end position="65"/>
    </location>
</feature>
<protein>
    <recommendedName>
        <fullName evidence="1">RNA helicase</fullName>
        <ecNumber evidence="1">3.6.4.13</ecNumber>
    </recommendedName>
</protein>
<evidence type="ECO:0000256" key="5">
    <source>
        <dbReference type="ARBA" id="ARBA00022840"/>
    </source>
</evidence>
<feature type="domain" description="DEAD-box RNA helicase Q" evidence="11">
    <location>
        <begin position="124"/>
        <end position="152"/>
    </location>
</feature>